<dbReference type="GO" id="GO:0051539">
    <property type="term" value="F:4 iron, 4 sulfur cluster binding"/>
    <property type="evidence" value="ECO:0007669"/>
    <property type="project" value="UniProtKB-KW"/>
</dbReference>
<keyword evidence="5" id="KW-0411">Iron-sulfur</keyword>
<feature type="domain" description="4Fe-4S ferredoxin-type" evidence="7">
    <location>
        <begin position="13"/>
        <end position="91"/>
    </location>
</feature>
<dbReference type="GO" id="GO:0016491">
    <property type="term" value="F:oxidoreductase activity"/>
    <property type="evidence" value="ECO:0007669"/>
    <property type="project" value="UniProtKB-ARBA"/>
</dbReference>
<evidence type="ECO:0000259" key="6">
    <source>
        <dbReference type="Pfam" id="PF02754"/>
    </source>
</evidence>
<keyword evidence="4" id="KW-0408">Iron</keyword>
<dbReference type="Pfam" id="PF13183">
    <property type="entry name" value="Fer4_8"/>
    <property type="match status" value="1"/>
</dbReference>
<evidence type="ECO:0000259" key="7">
    <source>
        <dbReference type="Pfam" id="PF13183"/>
    </source>
</evidence>
<keyword evidence="2" id="KW-0479">Metal-binding</keyword>
<proteinExistence type="predicted"/>
<keyword evidence="3" id="KW-0677">Repeat</keyword>
<evidence type="ECO:0000256" key="1">
    <source>
        <dbReference type="ARBA" id="ARBA00022485"/>
    </source>
</evidence>
<feature type="domain" description="Cysteine-rich" evidence="6">
    <location>
        <begin position="172"/>
        <end position="233"/>
    </location>
</feature>
<evidence type="ECO:0000256" key="5">
    <source>
        <dbReference type="ARBA" id="ARBA00023014"/>
    </source>
</evidence>
<dbReference type="AlphaFoldDB" id="X1TQ53"/>
<dbReference type="InterPro" id="IPR017896">
    <property type="entry name" value="4Fe4S_Fe-S-bd"/>
</dbReference>
<keyword evidence="1" id="KW-0004">4Fe-4S</keyword>
<evidence type="ECO:0000256" key="2">
    <source>
        <dbReference type="ARBA" id="ARBA00022723"/>
    </source>
</evidence>
<dbReference type="PANTHER" id="PTHR32479">
    <property type="entry name" value="GLYCOLATE OXIDASE IRON-SULFUR SUBUNIT"/>
    <property type="match status" value="1"/>
</dbReference>
<sequence length="234" mass="26850">MKFEKLKEYERDVYDCTTCGQCVCGPVDPWLPTADRVCPIYEKHRLRSRSGLGMMQIARALLEGKLEPSDELAEAIWECPLCENCFRNCDETFVRMEAVAKKRLGRSKGINPARVIKALRADLVKMGIEPPKRFKETTTWVEKKHNRFSRRPEERAKWLPEGIRPPKSGKMVYFSGCFNSYSSTEISQAFARVLSKLEVEFAVLGEDEWCCGYPLLNSGLLEQFEKTAKHNIDA</sequence>
<name>X1TQ53_9ZZZZ</name>
<dbReference type="Pfam" id="PF02754">
    <property type="entry name" value="CCG"/>
    <property type="match status" value="1"/>
</dbReference>
<reference evidence="8" key="1">
    <citation type="journal article" date="2014" name="Front. Microbiol.">
        <title>High frequency of phylogenetically diverse reductive dehalogenase-homologous genes in deep subseafloor sedimentary metagenomes.</title>
        <authorList>
            <person name="Kawai M."/>
            <person name="Futagami T."/>
            <person name="Toyoda A."/>
            <person name="Takaki Y."/>
            <person name="Nishi S."/>
            <person name="Hori S."/>
            <person name="Arai W."/>
            <person name="Tsubouchi T."/>
            <person name="Morono Y."/>
            <person name="Uchiyama I."/>
            <person name="Ito T."/>
            <person name="Fujiyama A."/>
            <person name="Inagaki F."/>
            <person name="Takami H."/>
        </authorList>
    </citation>
    <scope>NUCLEOTIDE SEQUENCE</scope>
    <source>
        <strain evidence="8">Expedition CK06-06</strain>
    </source>
</reference>
<comment type="caution">
    <text evidence="8">The sequence shown here is derived from an EMBL/GenBank/DDBJ whole genome shotgun (WGS) entry which is preliminary data.</text>
</comment>
<evidence type="ECO:0000313" key="8">
    <source>
        <dbReference type="EMBL" id="GAI93466.1"/>
    </source>
</evidence>
<dbReference type="GO" id="GO:0046872">
    <property type="term" value="F:metal ion binding"/>
    <property type="evidence" value="ECO:0007669"/>
    <property type="project" value="UniProtKB-KW"/>
</dbReference>
<evidence type="ECO:0000256" key="4">
    <source>
        <dbReference type="ARBA" id="ARBA00023004"/>
    </source>
</evidence>
<dbReference type="InterPro" id="IPR004017">
    <property type="entry name" value="Cys_rich_dom"/>
</dbReference>
<protein>
    <submittedName>
        <fullName evidence="8">Uncharacterized protein</fullName>
    </submittedName>
</protein>
<organism evidence="8">
    <name type="scientific">marine sediment metagenome</name>
    <dbReference type="NCBI Taxonomy" id="412755"/>
    <lineage>
        <taxon>unclassified sequences</taxon>
        <taxon>metagenomes</taxon>
        <taxon>ecological metagenomes</taxon>
    </lineage>
</organism>
<feature type="non-terminal residue" evidence="8">
    <location>
        <position position="234"/>
    </location>
</feature>
<gene>
    <name evidence="8" type="ORF">S12H4_30883</name>
</gene>
<dbReference type="EMBL" id="BARW01017969">
    <property type="protein sequence ID" value="GAI93466.1"/>
    <property type="molecule type" value="Genomic_DNA"/>
</dbReference>
<evidence type="ECO:0000256" key="3">
    <source>
        <dbReference type="ARBA" id="ARBA00022737"/>
    </source>
</evidence>
<dbReference type="PANTHER" id="PTHR32479:SF19">
    <property type="entry name" value="ANAEROBIC GLYCEROL-3-PHOSPHATE DEHYDROGENASE SUBUNIT C"/>
    <property type="match status" value="1"/>
</dbReference>
<accession>X1TQ53</accession>